<evidence type="ECO:0000313" key="1">
    <source>
        <dbReference type="EMBL" id="MFC3098384.1"/>
    </source>
</evidence>
<dbReference type="Proteomes" id="UP001595456">
    <property type="component" value="Unassembled WGS sequence"/>
</dbReference>
<dbReference type="InterPro" id="IPR017042">
    <property type="entry name" value="UCP036055"/>
</dbReference>
<protein>
    <submittedName>
        <fullName evidence="1">Uncharacterized protein</fullName>
    </submittedName>
</protein>
<gene>
    <name evidence="1" type="ORF">ACFODU_11350</name>
</gene>
<proteinExistence type="predicted"/>
<keyword evidence="2" id="KW-1185">Reference proteome</keyword>
<name>A0ABV7E958_9SPHN</name>
<evidence type="ECO:0000313" key="2">
    <source>
        <dbReference type="Proteomes" id="UP001595456"/>
    </source>
</evidence>
<organism evidence="1 2">
    <name type="scientific">Alteraurantiacibacter palmitatis</name>
    <dbReference type="NCBI Taxonomy" id="2054628"/>
    <lineage>
        <taxon>Bacteria</taxon>
        <taxon>Pseudomonadati</taxon>
        <taxon>Pseudomonadota</taxon>
        <taxon>Alphaproteobacteria</taxon>
        <taxon>Sphingomonadales</taxon>
        <taxon>Erythrobacteraceae</taxon>
        <taxon>Alteraurantiacibacter</taxon>
    </lineage>
</organism>
<dbReference type="RefSeq" id="WP_336926956.1">
    <property type="nucleotide sequence ID" value="NZ_JBANRO010000010.1"/>
</dbReference>
<reference evidence="2" key="1">
    <citation type="journal article" date="2019" name="Int. J. Syst. Evol. Microbiol.">
        <title>The Global Catalogue of Microorganisms (GCM) 10K type strain sequencing project: providing services to taxonomists for standard genome sequencing and annotation.</title>
        <authorList>
            <consortium name="The Broad Institute Genomics Platform"/>
            <consortium name="The Broad Institute Genome Sequencing Center for Infectious Disease"/>
            <person name="Wu L."/>
            <person name="Ma J."/>
        </authorList>
    </citation>
    <scope>NUCLEOTIDE SEQUENCE [LARGE SCALE GENOMIC DNA]</scope>
    <source>
        <strain evidence="2">KCTC 52607</strain>
    </source>
</reference>
<accession>A0ABV7E958</accession>
<dbReference type="EMBL" id="JBHRST010000018">
    <property type="protein sequence ID" value="MFC3098384.1"/>
    <property type="molecule type" value="Genomic_DNA"/>
</dbReference>
<comment type="caution">
    <text evidence="1">The sequence shown here is derived from an EMBL/GenBank/DDBJ whole genome shotgun (WGS) entry which is preliminary data.</text>
</comment>
<sequence>MSDNIHNPSRAAVSSVLDGHAVVDSVPLGTTLRFFDGTPRPPERFRRKLSAWKSRNDTGRLVEKSAACTLGGTPFPATFTLHLANYGSNGTIVMVVNRGFQATTDLCFEVLERPAPGMVRVFSRRGGRVELHRLASDMAEAEAWMAKNRYCDPIAEIVGEDEAVTLGRAA</sequence>
<dbReference type="PIRSF" id="PIRSF036055">
    <property type="entry name" value="UCP036055"/>
    <property type="match status" value="1"/>
</dbReference>